<name>A0A4P8HRV6_9BURK</name>
<gene>
    <name evidence="3" type="ORF">FCL38_20635</name>
    <name evidence="2" type="ORF">FHS02_003170</name>
</gene>
<evidence type="ECO:0000313" key="4">
    <source>
        <dbReference type="Proteomes" id="UP000298763"/>
    </source>
</evidence>
<proteinExistence type="predicted"/>
<feature type="region of interest" description="Disordered" evidence="1">
    <location>
        <begin position="1"/>
        <end position="57"/>
    </location>
</feature>
<reference evidence="2 5" key="2">
    <citation type="submission" date="2020-08" db="EMBL/GenBank/DDBJ databases">
        <title>Genomic Encyclopedia of Type Strains, Phase III (KMG-III): the genomes of soil and plant-associated and newly described type strains.</title>
        <authorList>
            <person name="Whitman W."/>
        </authorList>
    </citation>
    <scope>NUCLEOTIDE SEQUENCE [LARGE SCALE GENOMIC DNA]</scope>
    <source>
        <strain evidence="2 5">CECT 7753</strain>
    </source>
</reference>
<dbReference type="RefSeq" id="WP_137315401.1">
    <property type="nucleotide sequence ID" value="NZ_CP040017.1"/>
</dbReference>
<dbReference type="Proteomes" id="UP000298763">
    <property type="component" value="Chromosome"/>
</dbReference>
<evidence type="ECO:0000256" key="1">
    <source>
        <dbReference type="SAM" id="MobiDB-lite"/>
    </source>
</evidence>
<sequence>MIDNVVTGENKMKNNAAVRQQPAAEPPSNHSDRIAPCDPAAQQQSGEAASPGAPERTVVRELHRMFALLAIR</sequence>
<evidence type="ECO:0000313" key="5">
    <source>
        <dbReference type="Proteomes" id="UP000584325"/>
    </source>
</evidence>
<dbReference type="EMBL" id="JACHXS010000005">
    <property type="protein sequence ID" value="MBB3222351.1"/>
    <property type="molecule type" value="Genomic_DNA"/>
</dbReference>
<dbReference type="EMBL" id="CP040017">
    <property type="protein sequence ID" value="QCP12567.1"/>
    <property type="molecule type" value="Genomic_DNA"/>
</dbReference>
<evidence type="ECO:0000313" key="3">
    <source>
        <dbReference type="EMBL" id="QCP12567.1"/>
    </source>
</evidence>
<protein>
    <submittedName>
        <fullName evidence="2">Uncharacterized protein</fullName>
    </submittedName>
</protein>
<evidence type="ECO:0000313" key="2">
    <source>
        <dbReference type="EMBL" id="MBB3222351.1"/>
    </source>
</evidence>
<reference evidence="3 4" key="1">
    <citation type="submission" date="2019-05" db="EMBL/GenBank/DDBJ databases">
        <title>Draft Genome Sequences of Six Type Strains of the Genus Massilia.</title>
        <authorList>
            <person name="Miess H."/>
            <person name="Frediansyhah A."/>
            <person name="Gross H."/>
        </authorList>
    </citation>
    <scope>NUCLEOTIDE SEQUENCE [LARGE SCALE GENOMIC DNA]</scope>
    <source>
        <strain evidence="3 4">DSMZ 26121</strain>
    </source>
</reference>
<keyword evidence="4" id="KW-1185">Reference proteome</keyword>
<dbReference type="AlphaFoldDB" id="A0A4P8HRV6"/>
<accession>A0A4P8HRV6</accession>
<organism evidence="2 5">
    <name type="scientific">Pseudoduganella umbonata</name>
    <dbReference type="NCBI Taxonomy" id="864828"/>
    <lineage>
        <taxon>Bacteria</taxon>
        <taxon>Pseudomonadati</taxon>
        <taxon>Pseudomonadota</taxon>
        <taxon>Betaproteobacteria</taxon>
        <taxon>Burkholderiales</taxon>
        <taxon>Oxalobacteraceae</taxon>
        <taxon>Telluria group</taxon>
        <taxon>Pseudoduganella</taxon>
    </lineage>
</organism>
<dbReference type="Proteomes" id="UP000584325">
    <property type="component" value="Unassembled WGS sequence"/>
</dbReference>